<keyword evidence="2" id="KW-0472">Membrane</keyword>
<keyword evidence="2" id="KW-1133">Transmembrane helix</keyword>
<keyword evidence="4" id="KW-1185">Reference proteome</keyword>
<dbReference type="AlphaFoldDB" id="A0A023B5Q3"/>
<dbReference type="EMBL" id="AFNH02000668">
    <property type="protein sequence ID" value="EZG61411.1"/>
    <property type="molecule type" value="Genomic_DNA"/>
</dbReference>
<feature type="transmembrane region" description="Helical" evidence="2">
    <location>
        <begin position="137"/>
        <end position="160"/>
    </location>
</feature>
<proteinExistence type="predicted"/>
<accession>A0A023B5Q3</accession>
<organism evidence="3 4">
    <name type="scientific">Gregarina niphandrodes</name>
    <name type="common">Septate eugregarine</name>
    <dbReference type="NCBI Taxonomy" id="110365"/>
    <lineage>
        <taxon>Eukaryota</taxon>
        <taxon>Sar</taxon>
        <taxon>Alveolata</taxon>
        <taxon>Apicomplexa</taxon>
        <taxon>Conoidasida</taxon>
        <taxon>Gregarinasina</taxon>
        <taxon>Eugregarinorida</taxon>
        <taxon>Gregarinidae</taxon>
        <taxon>Gregarina</taxon>
    </lineage>
</organism>
<evidence type="ECO:0000313" key="4">
    <source>
        <dbReference type="Proteomes" id="UP000019763"/>
    </source>
</evidence>
<feature type="transmembrane region" description="Helical" evidence="2">
    <location>
        <begin position="217"/>
        <end position="240"/>
    </location>
</feature>
<dbReference type="VEuPathDB" id="CryptoDB:GNI_089110"/>
<feature type="compositionally biased region" description="Basic and acidic residues" evidence="1">
    <location>
        <begin position="39"/>
        <end position="58"/>
    </location>
</feature>
<gene>
    <name evidence="3" type="ORF">GNI_089110</name>
</gene>
<dbReference type="RefSeq" id="XP_011130771.1">
    <property type="nucleotide sequence ID" value="XM_011132469.1"/>
</dbReference>
<sequence>MHLNPNEENEAGMRSAPVAGRDANAGEEVDNRVGPSESETEHAVLVHPDSRSSSERRSNALASSSSVATTLRRQTSLVELPSAWTLRLLFVLWLMCVKGVCAVMTTWPILLHSDSILNPPSWLDVDASWRGMWSDPFSWLCFVVVGISWTAGSIGLAGLFAKSPPMVTAARLTWAVAVLLIWTVALTVYVLKRTYRLPTNKHSEINPAILQTRHQTLFVLLLIGQLFLSVIGSLFVGALARLELIFKTEELLKHKQHARSLSAEEVDRLLSA</sequence>
<feature type="transmembrane region" description="Helical" evidence="2">
    <location>
        <begin position="88"/>
        <end position="110"/>
    </location>
</feature>
<keyword evidence="2 3" id="KW-0812">Transmembrane</keyword>
<comment type="caution">
    <text evidence="3">The sequence shown here is derived from an EMBL/GenBank/DDBJ whole genome shotgun (WGS) entry which is preliminary data.</text>
</comment>
<evidence type="ECO:0000256" key="1">
    <source>
        <dbReference type="SAM" id="MobiDB-lite"/>
    </source>
</evidence>
<feature type="region of interest" description="Disordered" evidence="1">
    <location>
        <begin position="1"/>
        <end position="61"/>
    </location>
</feature>
<evidence type="ECO:0000256" key="2">
    <source>
        <dbReference type="SAM" id="Phobius"/>
    </source>
</evidence>
<dbReference type="GeneID" id="22913184"/>
<name>A0A023B5Q3_GRENI</name>
<feature type="transmembrane region" description="Helical" evidence="2">
    <location>
        <begin position="172"/>
        <end position="191"/>
    </location>
</feature>
<evidence type="ECO:0000313" key="3">
    <source>
        <dbReference type="EMBL" id="EZG61411.1"/>
    </source>
</evidence>
<reference evidence="3" key="1">
    <citation type="submission" date="2013-12" db="EMBL/GenBank/DDBJ databases">
        <authorList>
            <person name="Omoto C.K."/>
            <person name="Sibley D."/>
            <person name="Venepally P."/>
            <person name="Hadjithomas M."/>
            <person name="Karamycheva S."/>
            <person name="Brunk B."/>
            <person name="Roos D."/>
            <person name="Caler E."/>
            <person name="Lorenzi H."/>
        </authorList>
    </citation>
    <scope>NUCLEOTIDE SEQUENCE</scope>
</reference>
<dbReference type="Proteomes" id="UP000019763">
    <property type="component" value="Unassembled WGS sequence"/>
</dbReference>
<protein>
    <submittedName>
        <fullName evidence="3">Transmembrane protein</fullName>
    </submittedName>
</protein>